<comment type="caution">
    <text evidence="1">The sequence shown here is derived from an EMBL/GenBank/DDBJ whole genome shotgun (WGS) entry which is preliminary data.</text>
</comment>
<evidence type="ECO:0000313" key="1">
    <source>
        <dbReference type="EMBL" id="KAK8192763.1"/>
    </source>
</evidence>
<dbReference type="EMBL" id="JAMKPW020000044">
    <property type="protein sequence ID" value="KAK8192763.1"/>
    <property type="molecule type" value="Genomic_DNA"/>
</dbReference>
<reference evidence="1" key="1">
    <citation type="submission" date="2024-02" db="EMBL/GenBank/DDBJ databases">
        <title>Metagenome Assembled Genome of Zalaria obscura JY119.</title>
        <authorList>
            <person name="Vighnesh L."/>
            <person name="Jagadeeshwari U."/>
            <person name="Venkata Ramana C."/>
            <person name="Sasikala C."/>
        </authorList>
    </citation>
    <scope>NUCLEOTIDE SEQUENCE</scope>
    <source>
        <strain evidence="1">JY119</strain>
    </source>
</reference>
<organism evidence="1 2">
    <name type="scientific">Zalaria obscura</name>
    <dbReference type="NCBI Taxonomy" id="2024903"/>
    <lineage>
        <taxon>Eukaryota</taxon>
        <taxon>Fungi</taxon>
        <taxon>Dikarya</taxon>
        <taxon>Ascomycota</taxon>
        <taxon>Pezizomycotina</taxon>
        <taxon>Dothideomycetes</taxon>
        <taxon>Dothideomycetidae</taxon>
        <taxon>Dothideales</taxon>
        <taxon>Zalariaceae</taxon>
        <taxon>Zalaria</taxon>
    </lineage>
</organism>
<proteinExistence type="predicted"/>
<evidence type="ECO:0000313" key="2">
    <source>
        <dbReference type="Proteomes" id="UP001320706"/>
    </source>
</evidence>
<name>A0ACC3S347_9PEZI</name>
<protein>
    <submittedName>
        <fullName evidence="1">Uncharacterized protein</fullName>
    </submittedName>
</protein>
<keyword evidence="2" id="KW-1185">Reference proteome</keyword>
<sequence>MRPAHLLSSALLLTTISASWPWEGSLGDVKAAQEIGGLLRRQDDSSTAGTSVTSKEASSTDSTAKTTNTAESSESAAASSGAAATSDGSAAATTIGASSTGKSTTGKNSKTTSKTTTSSVSISANAPAGGVTMISPNALSSTQYYKIGNYVTFAWNYTSLSVTPSAVDILASCSANEATYTIAMNQSVAGETGAVTWDTGAYQETATVPLLTETYTLIIHDAAKDVSATAAAGYLGTYEQFTFGMYTPQPYTPIADWVCATCNGAMTSMERQTIGFLLGMMAITITTFTLFAGGWGVF</sequence>
<gene>
    <name evidence="1" type="ORF">M8818_007935</name>
</gene>
<accession>A0ACC3S347</accession>
<dbReference type="Proteomes" id="UP001320706">
    <property type="component" value="Unassembled WGS sequence"/>
</dbReference>